<evidence type="ECO:0000313" key="4">
    <source>
        <dbReference type="EMBL" id="KDN81631.1"/>
    </source>
</evidence>
<dbReference type="InterPro" id="IPR027417">
    <property type="entry name" value="P-loop_NTPase"/>
</dbReference>
<dbReference type="Pfam" id="PF00437">
    <property type="entry name" value="T2SSE"/>
    <property type="match status" value="1"/>
</dbReference>
<feature type="compositionally biased region" description="Low complexity" evidence="2">
    <location>
        <begin position="325"/>
        <end position="336"/>
    </location>
</feature>
<dbReference type="SUPFAM" id="SSF52540">
    <property type="entry name" value="P-loop containing nucleoside triphosphate hydrolases"/>
    <property type="match status" value="1"/>
</dbReference>
<reference evidence="4 5" key="1">
    <citation type="submission" date="2014-05" db="EMBL/GenBank/DDBJ databases">
        <title>Draft Genome Sequence of Kitasatospora cheerisanensis KCTC 2395.</title>
        <authorList>
            <person name="Nam D.H."/>
        </authorList>
    </citation>
    <scope>NUCLEOTIDE SEQUENCE [LARGE SCALE GENOMIC DNA]</scope>
    <source>
        <strain evidence="4 5">KCTC 2395</strain>
    </source>
</reference>
<dbReference type="HOGENOM" id="CLU_313704_0_0_11"/>
<dbReference type="InterPro" id="IPR001482">
    <property type="entry name" value="T2SS/T4SS_dom"/>
</dbReference>
<name>A0A066YU77_9ACTN</name>
<keyword evidence="5" id="KW-1185">Reference proteome</keyword>
<evidence type="ECO:0000259" key="3">
    <source>
        <dbReference type="Pfam" id="PF00437"/>
    </source>
</evidence>
<evidence type="ECO:0000313" key="5">
    <source>
        <dbReference type="Proteomes" id="UP000027178"/>
    </source>
</evidence>
<feature type="domain" description="Bacterial type II secretion system protein E" evidence="3">
    <location>
        <begin position="637"/>
        <end position="822"/>
    </location>
</feature>
<feature type="compositionally biased region" description="Basic residues" evidence="2">
    <location>
        <begin position="343"/>
        <end position="353"/>
    </location>
</feature>
<comment type="caution">
    <text evidence="4">The sequence shown here is derived from an EMBL/GenBank/DDBJ whole genome shotgun (WGS) entry which is preliminary data.</text>
</comment>
<dbReference type="CDD" id="cd01130">
    <property type="entry name" value="VirB11-like_ATPase"/>
    <property type="match status" value="1"/>
</dbReference>
<comment type="similarity">
    <text evidence="1">Belongs to the GSP E family.</text>
</comment>
<dbReference type="PANTHER" id="PTHR30486:SF6">
    <property type="entry name" value="TYPE IV PILUS RETRACTATION ATPASE PILT"/>
    <property type="match status" value="1"/>
</dbReference>
<feature type="region of interest" description="Disordered" evidence="2">
    <location>
        <begin position="225"/>
        <end position="429"/>
    </location>
</feature>
<evidence type="ECO:0000256" key="2">
    <source>
        <dbReference type="SAM" id="MobiDB-lite"/>
    </source>
</evidence>
<dbReference type="PANTHER" id="PTHR30486">
    <property type="entry name" value="TWITCHING MOTILITY PROTEIN PILT"/>
    <property type="match status" value="1"/>
</dbReference>
<accession>A0A066YU77</accession>
<feature type="compositionally biased region" description="Pro residues" evidence="2">
    <location>
        <begin position="233"/>
        <end position="291"/>
    </location>
</feature>
<dbReference type="Gene3D" id="3.40.50.300">
    <property type="entry name" value="P-loop containing nucleotide triphosphate hydrolases"/>
    <property type="match status" value="1"/>
</dbReference>
<organism evidence="4 5">
    <name type="scientific">Kitasatospora cheerisanensis KCTC 2395</name>
    <dbReference type="NCBI Taxonomy" id="1348663"/>
    <lineage>
        <taxon>Bacteria</taxon>
        <taxon>Bacillati</taxon>
        <taxon>Actinomycetota</taxon>
        <taxon>Actinomycetes</taxon>
        <taxon>Kitasatosporales</taxon>
        <taxon>Streptomycetaceae</taxon>
        <taxon>Kitasatospora</taxon>
    </lineage>
</organism>
<gene>
    <name evidence="4" type="ORF">KCH_65930</name>
</gene>
<evidence type="ECO:0000256" key="1">
    <source>
        <dbReference type="ARBA" id="ARBA00006611"/>
    </source>
</evidence>
<sequence>MLLAECDPDGGAILAGALEGRVDAVYGLRNLAVADRRGLLAQTLWEQLLDVSPQGTGERLLLPGLTDPSQAPGLAYTWEPLVEALRALEPEGYDVILDLGRSGANGPMAVLARRADVVAATVRTTLRGLSAARPRLAALREDLDTHGTGSDSLHLLLVAEGPYPDHEVSRQFQLPLVGTLAHAPRTARVLSDGGDTTDRRFIRSELMRTARTTADRIQHVAEARRRRLGPQPQQAPHPQPQPLPYQAPAAQPPLQPQYPQPQPQPQPLAQPRPVQPQPLQPQPFGQPPAAPHQPVQPQQMTHPRMTHPQNPPPAAPFAPPPLVQPPFAAGPVQGGRPAPPHQQPRRPTSRRSRPGSSPASGRSGWSRRRSRTPRRTSRRPWCRSSPRPRRSPARTADPRTARGRCTVRANPYQGPPPQHPGQTVNGPAGYGGSADAAGLPWARPAVPAPMPAGPVPPPGPVAGVPALAAAGAVPAVDPQVARELKRQVAAELHQQLSRLNEASGTEADRATRRQRGRALIEEAVARWSDAYAQTHGIPPTRDQDRALSEAVYDLLFRAGRLQPYLDDPEIENILINGCDDVWISRVHQPLRQVPPVADTDEELIELLQDLARQHGGGERSLSTASPMLALRLEGGMRLQAMTEVTPRPYVAIRRHRVASATLRDLVQLGTVDTTLAAFLAAAIRARKNVMITGTQGVGKTSLLRAMAAEIPPDERIGTLESEFELWLHTLGHLRQVVPMEAREGNGERVDGRPAGELTIGELIPAALRMTLSRIIVGEVRSGEVVPMLRVMTNGEGGSMCTLHARGPHMVVDRIAELCLEYGSHMTDSLAYRLTANAIDFVVHVTMVDETAVGGRRHRFVSHVLEVAGLGESGRPAMNTVFGPRPELGEVRAVPVTPPHCLDDLRRAGFDAGLLASPYGTWGAPLNLRIGGMR</sequence>
<dbReference type="PATRIC" id="fig|1348663.4.peg.6382"/>
<dbReference type="Proteomes" id="UP000027178">
    <property type="component" value="Unassembled WGS sequence"/>
</dbReference>
<dbReference type="EMBL" id="JNBY01000132">
    <property type="protein sequence ID" value="KDN81631.1"/>
    <property type="molecule type" value="Genomic_DNA"/>
</dbReference>
<feature type="compositionally biased region" description="Basic residues" evidence="2">
    <location>
        <begin position="365"/>
        <end position="392"/>
    </location>
</feature>
<feature type="compositionally biased region" description="Low complexity" evidence="2">
    <location>
        <begin position="354"/>
        <end position="364"/>
    </location>
</feature>
<dbReference type="Gene3D" id="3.30.450.380">
    <property type="match status" value="1"/>
</dbReference>
<dbReference type="eggNOG" id="COG0455">
    <property type="taxonomic scope" value="Bacteria"/>
</dbReference>
<feature type="compositionally biased region" description="Pro residues" evidence="2">
    <location>
        <begin position="309"/>
        <end position="324"/>
    </location>
</feature>
<dbReference type="InterPro" id="IPR050921">
    <property type="entry name" value="T4SS_GSP_E_ATPase"/>
</dbReference>
<dbReference type="GO" id="GO:0016887">
    <property type="term" value="F:ATP hydrolysis activity"/>
    <property type="evidence" value="ECO:0007669"/>
    <property type="project" value="InterPro"/>
</dbReference>
<protein>
    <submittedName>
        <fullName evidence="4">ATP/GTP-binding protein</fullName>
    </submittedName>
</protein>
<dbReference type="eggNOG" id="COG4962">
    <property type="taxonomic scope" value="Bacteria"/>
</dbReference>
<proteinExistence type="inferred from homology"/>
<dbReference type="AlphaFoldDB" id="A0A066YU77"/>
<dbReference type="RefSeq" id="WP_244305500.1">
    <property type="nucleotide sequence ID" value="NZ_KK853997.1"/>
</dbReference>